<dbReference type="EC" id="3.1.4.4" evidence="3"/>
<dbReference type="PROSITE" id="PS50035">
    <property type="entry name" value="PLD"/>
    <property type="match status" value="1"/>
</dbReference>
<dbReference type="EMBL" id="VLKR01000010">
    <property type="protein sequence ID" value="TWI20323.1"/>
    <property type="molecule type" value="Genomic_DNA"/>
</dbReference>
<evidence type="ECO:0000313" key="8">
    <source>
        <dbReference type="EMBL" id="TWI20323.1"/>
    </source>
</evidence>
<dbReference type="Proteomes" id="UP000315908">
    <property type="component" value="Unassembled WGS sequence"/>
</dbReference>
<proteinExistence type="inferred from homology"/>
<evidence type="ECO:0000256" key="4">
    <source>
        <dbReference type="ARBA" id="ARBA00022801"/>
    </source>
</evidence>
<evidence type="ECO:0000256" key="2">
    <source>
        <dbReference type="ARBA" id="ARBA00008664"/>
    </source>
</evidence>
<dbReference type="SUPFAM" id="SSF56024">
    <property type="entry name" value="Phospholipase D/nuclease"/>
    <property type="match status" value="1"/>
</dbReference>
<accession>A0A562MKA1</accession>
<dbReference type="OrthoDB" id="9762009at2"/>
<dbReference type="GO" id="GO:0016042">
    <property type="term" value="P:lipid catabolic process"/>
    <property type="evidence" value="ECO:0007669"/>
    <property type="project" value="UniProtKB-KW"/>
</dbReference>
<comment type="catalytic activity">
    <reaction evidence="1">
        <text>a 1,2-diacyl-sn-glycero-3-phosphocholine + H2O = a 1,2-diacyl-sn-glycero-3-phosphate + choline + H(+)</text>
        <dbReference type="Rhea" id="RHEA:14445"/>
        <dbReference type="ChEBI" id="CHEBI:15354"/>
        <dbReference type="ChEBI" id="CHEBI:15377"/>
        <dbReference type="ChEBI" id="CHEBI:15378"/>
        <dbReference type="ChEBI" id="CHEBI:57643"/>
        <dbReference type="ChEBI" id="CHEBI:58608"/>
        <dbReference type="EC" id="3.1.4.4"/>
    </reaction>
</comment>
<dbReference type="PANTHER" id="PTHR43856:SF1">
    <property type="entry name" value="MITOCHONDRIAL CARDIOLIPIN HYDROLASE"/>
    <property type="match status" value="1"/>
</dbReference>
<dbReference type="InterPro" id="IPR051406">
    <property type="entry name" value="PLD_domain"/>
</dbReference>
<evidence type="ECO:0000256" key="6">
    <source>
        <dbReference type="ARBA" id="ARBA00023098"/>
    </source>
</evidence>
<protein>
    <recommendedName>
        <fullName evidence="3">phospholipase D</fullName>
        <ecNumber evidence="3">3.1.4.4</ecNumber>
    </recommendedName>
</protein>
<evidence type="ECO:0000256" key="5">
    <source>
        <dbReference type="ARBA" id="ARBA00022963"/>
    </source>
</evidence>
<dbReference type="Pfam" id="PF13091">
    <property type="entry name" value="PLDc_2"/>
    <property type="match status" value="1"/>
</dbReference>
<comment type="similarity">
    <text evidence="2">Belongs to the phospholipase D family.</text>
</comment>
<organism evidence="8 9">
    <name type="scientific">Sphingobacterium siyangense</name>
    <dbReference type="NCBI Taxonomy" id="459529"/>
    <lineage>
        <taxon>Bacteria</taxon>
        <taxon>Pseudomonadati</taxon>
        <taxon>Bacteroidota</taxon>
        <taxon>Sphingobacteriia</taxon>
        <taxon>Sphingobacteriales</taxon>
        <taxon>Sphingobacteriaceae</taxon>
        <taxon>Sphingobacterium</taxon>
    </lineage>
</organism>
<evidence type="ECO:0000259" key="7">
    <source>
        <dbReference type="PROSITE" id="PS50035"/>
    </source>
</evidence>
<evidence type="ECO:0000256" key="3">
    <source>
        <dbReference type="ARBA" id="ARBA00012027"/>
    </source>
</evidence>
<dbReference type="InterPro" id="IPR025202">
    <property type="entry name" value="PLD-like_dom"/>
</dbReference>
<comment type="caution">
    <text evidence="8">The sequence shown here is derived from an EMBL/GenBank/DDBJ whole genome shotgun (WGS) entry which is preliminary data.</text>
</comment>
<dbReference type="PANTHER" id="PTHR43856">
    <property type="entry name" value="CARDIOLIPIN HYDROLASE"/>
    <property type="match status" value="1"/>
</dbReference>
<dbReference type="InterPro" id="IPR001736">
    <property type="entry name" value="PLipase_D/transphosphatidylase"/>
</dbReference>
<dbReference type="CDD" id="cd09174">
    <property type="entry name" value="PLDc_Nuc_like_unchar2"/>
    <property type="match status" value="1"/>
</dbReference>
<keyword evidence="6" id="KW-0443">Lipid metabolism</keyword>
<keyword evidence="5" id="KW-0442">Lipid degradation</keyword>
<gene>
    <name evidence="8" type="ORF">IQ31_02278</name>
</gene>
<dbReference type="GO" id="GO:0006793">
    <property type="term" value="P:phosphorus metabolic process"/>
    <property type="evidence" value="ECO:0007669"/>
    <property type="project" value="UniProtKB-ARBA"/>
</dbReference>
<evidence type="ECO:0000256" key="1">
    <source>
        <dbReference type="ARBA" id="ARBA00000798"/>
    </source>
</evidence>
<feature type="domain" description="PLD phosphodiesterase" evidence="7">
    <location>
        <begin position="212"/>
        <end position="239"/>
    </location>
</feature>
<keyword evidence="4" id="KW-0378">Hydrolase</keyword>
<dbReference type="AlphaFoldDB" id="A0A562MKA1"/>
<dbReference type="GO" id="GO:0004630">
    <property type="term" value="F:phospholipase D activity"/>
    <property type="evidence" value="ECO:0007669"/>
    <property type="project" value="UniProtKB-EC"/>
</dbReference>
<dbReference type="RefSeq" id="WP_145327992.1">
    <property type="nucleotide sequence ID" value="NZ_VLKR01000010.1"/>
</dbReference>
<evidence type="ECO:0000313" key="9">
    <source>
        <dbReference type="Proteomes" id="UP000315908"/>
    </source>
</evidence>
<reference evidence="8 9" key="1">
    <citation type="journal article" date="2015" name="Stand. Genomic Sci.">
        <title>Genomic Encyclopedia of Bacterial and Archaeal Type Strains, Phase III: the genomes of soil and plant-associated and newly described type strains.</title>
        <authorList>
            <person name="Whitman W.B."/>
            <person name="Woyke T."/>
            <person name="Klenk H.P."/>
            <person name="Zhou Y."/>
            <person name="Lilburn T.G."/>
            <person name="Beck B.J."/>
            <person name="De Vos P."/>
            <person name="Vandamme P."/>
            <person name="Eisen J.A."/>
            <person name="Garrity G."/>
            <person name="Hugenholtz P."/>
            <person name="Kyrpides N.C."/>
        </authorList>
    </citation>
    <scope>NUCLEOTIDE SEQUENCE [LARGE SCALE GENOMIC DNA]</scope>
    <source>
        <strain evidence="8 9">CGMCC 1.6855</strain>
    </source>
</reference>
<sequence length="267" mass="30611">MKLSDLAIDTLKEFISGDNELTPRLTGANILKLFNKVGFKDVYKFGDGGMPEGLSRNAYVLKRLNEINGKTEMVELLEIVFNAEHFAQDKSLTIEKAVEEINKTLQQEKYRLHGASGKYNVIGAKVPDKIKVEVHFEDIQAKILQQVNAAQFSIWIAVAWFTDPVLMRAIYDKKQAGLNVRLIVLDDDINRKNGFKYEDFVEAKRMPKEGPFENIMHHKFCVIDLKTVVHGSYNWTKKAAWNKETVSVEHSRELAEQYASQFIKLMK</sequence>
<name>A0A562MKA1_9SPHI</name>
<dbReference type="GO" id="GO:0016891">
    <property type="term" value="F:RNA endonuclease activity producing 5'-phosphomonoesters, hydrolytic mechanism"/>
    <property type="evidence" value="ECO:0007669"/>
    <property type="project" value="TreeGrafter"/>
</dbReference>
<dbReference type="Gene3D" id="3.30.870.10">
    <property type="entry name" value="Endonuclease Chain A"/>
    <property type="match status" value="1"/>
</dbReference>